<dbReference type="PANTHER" id="PTHR28028">
    <property type="entry name" value="60S RIBOSOMAL SUBUNIT ASSEMBLY/EXPORT PROTEIN LOC1"/>
    <property type="match status" value="1"/>
</dbReference>
<proteinExistence type="inferred from homology"/>
<evidence type="ECO:0000256" key="8">
    <source>
        <dbReference type="ARBA" id="ARBA00023054"/>
    </source>
</evidence>
<evidence type="ECO:0000256" key="1">
    <source>
        <dbReference type="ARBA" id="ARBA00001977"/>
    </source>
</evidence>
<dbReference type="AlphaFoldDB" id="A0AAJ0FRP2"/>
<evidence type="ECO:0000313" key="12">
    <source>
        <dbReference type="Proteomes" id="UP001244011"/>
    </source>
</evidence>
<dbReference type="GO" id="GO:0003729">
    <property type="term" value="F:mRNA binding"/>
    <property type="evidence" value="ECO:0007669"/>
    <property type="project" value="InterPro"/>
</dbReference>
<evidence type="ECO:0000256" key="2">
    <source>
        <dbReference type="ARBA" id="ARBA00004604"/>
    </source>
</evidence>
<evidence type="ECO:0000256" key="5">
    <source>
        <dbReference type="ARBA" id="ARBA00022448"/>
    </source>
</evidence>
<evidence type="ECO:0000256" key="9">
    <source>
        <dbReference type="ARBA" id="ARBA00023242"/>
    </source>
</evidence>
<dbReference type="PANTHER" id="PTHR28028:SF1">
    <property type="entry name" value="60S RIBOSOMAL SUBUNIT ASSEMBLY_EXPORT PROTEIN LOC1"/>
    <property type="match status" value="1"/>
</dbReference>
<dbReference type="EMBL" id="MU839000">
    <property type="protein sequence ID" value="KAK1770355.1"/>
    <property type="molecule type" value="Genomic_DNA"/>
</dbReference>
<evidence type="ECO:0000256" key="10">
    <source>
        <dbReference type="SAM" id="MobiDB-lite"/>
    </source>
</evidence>
<organism evidence="11 12">
    <name type="scientific">Phialemonium atrogriseum</name>
    <dbReference type="NCBI Taxonomy" id="1093897"/>
    <lineage>
        <taxon>Eukaryota</taxon>
        <taxon>Fungi</taxon>
        <taxon>Dikarya</taxon>
        <taxon>Ascomycota</taxon>
        <taxon>Pezizomycotina</taxon>
        <taxon>Sordariomycetes</taxon>
        <taxon>Sordariomycetidae</taxon>
        <taxon>Cephalothecales</taxon>
        <taxon>Cephalothecaceae</taxon>
        <taxon>Phialemonium</taxon>
    </lineage>
</organism>
<keyword evidence="6" id="KW-0690">Ribosome biogenesis</keyword>
<keyword evidence="5" id="KW-0813">Transport</keyword>
<evidence type="ECO:0000256" key="4">
    <source>
        <dbReference type="ARBA" id="ARBA00011339"/>
    </source>
</evidence>
<name>A0AAJ0FRP2_9PEZI</name>
<dbReference type="InterPro" id="IPR037650">
    <property type="entry name" value="Loc1"/>
</dbReference>
<dbReference type="GO" id="GO:0008298">
    <property type="term" value="P:intracellular mRNA localization"/>
    <property type="evidence" value="ECO:0007669"/>
    <property type="project" value="TreeGrafter"/>
</dbReference>
<dbReference type="GO" id="GO:0051028">
    <property type="term" value="P:mRNA transport"/>
    <property type="evidence" value="ECO:0007669"/>
    <property type="project" value="UniProtKB-KW"/>
</dbReference>
<keyword evidence="12" id="KW-1185">Reference proteome</keyword>
<dbReference type="GeneID" id="85310188"/>
<feature type="region of interest" description="Disordered" evidence="10">
    <location>
        <begin position="141"/>
        <end position="198"/>
    </location>
</feature>
<keyword evidence="8" id="KW-0175">Coiled coil</keyword>
<evidence type="ECO:0000256" key="6">
    <source>
        <dbReference type="ARBA" id="ARBA00022517"/>
    </source>
</evidence>
<comment type="similarity">
    <text evidence="3">Belongs to the LOC1 family.</text>
</comment>
<comment type="subunit">
    <text evidence="4">Component of the 66S pre-ribosomal particle.</text>
</comment>
<keyword evidence="9" id="KW-0539">Nucleus</keyword>
<sequence>MAPSRTRTMKNKHAANKSGISGSKSARKPMSDGVVKSSKKKPQGKITTASQVKGLSNASDLMKKKKKRVYSEAELGIPQLNMITPIGVQKPKGVKKGKVFVDDRESMNTILAMVQADKEGQIESKMVKARQLEEIREARRIQAEKKEEERKSKLEDTKDSLRKKRKRPQTADEGESIKKVSVTGSKAAKPKKKVAFAE</sequence>
<dbReference type="GO" id="GO:0005730">
    <property type="term" value="C:nucleolus"/>
    <property type="evidence" value="ECO:0007669"/>
    <property type="project" value="UniProtKB-SubCell"/>
</dbReference>
<feature type="compositionally biased region" description="Basic residues" evidence="10">
    <location>
        <begin position="188"/>
        <end position="198"/>
    </location>
</feature>
<dbReference type="RefSeq" id="XP_060286568.1">
    <property type="nucleotide sequence ID" value="XM_060427001.1"/>
</dbReference>
<dbReference type="GO" id="GO:0030687">
    <property type="term" value="C:preribosome, large subunit precursor"/>
    <property type="evidence" value="ECO:0007669"/>
    <property type="project" value="TreeGrafter"/>
</dbReference>
<comment type="function">
    <text evidence="1">Required for efficient assembly and nuclear export of the 60S ribosomal subunit.</text>
</comment>
<evidence type="ECO:0000256" key="3">
    <source>
        <dbReference type="ARBA" id="ARBA00008132"/>
    </source>
</evidence>
<feature type="compositionally biased region" description="Basic and acidic residues" evidence="10">
    <location>
        <begin position="141"/>
        <end position="160"/>
    </location>
</feature>
<protein>
    <submittedName>
        <fullName evidence="11">60s ribosomal subunit assembly export protein loc1 protein</fullName>
    </submittedName>
</protein>
<comment type="caution">
    <text evidence="11">The sequence shown here is derived from an EMBL/GenBank/DDBJ whole genome shotgun (WGS) entry which is preliminary data.</text>
</comment>
<dbReference type="Proteomes" id="UP001244011">
    <property type="component" value="Unassembled WGS sequence"/>
</dbReference>
<keyword evidence="7" id="KW-0509">mRNA transport</keyword>
<dbReference type="GO" id="GO:0042273">
    <property type="term" value="P:ribosomal large subunit biogenesis"/>
    <property type="evidence" value="ECO:0007669"/>
    <property type="project" value="InterPro"/>
</dbReference>
<accession>A0AAJ0FRP2</accession>
<evidence type="ECO:0000313" key="11">
    <source>
        <dbReference type="EMBL" id="KAK1770355.1"/>
    </source>
</evidence>
<evidence type="ECO:0000256" key="7">
    <source>
        <dbReference type="ARBA" id="ARBA00022816"/>
    </source>
</evidence>
<reference evidence="11" key="1">
    <citation type="submission" date="2023-06" db="EMBL/GenBank/DDBJ databases">
        <title>Genome-scale phylogeny and comparative genomics of the fungal order Sordariales.</title>
        <authorList>
            <consortium name="Lawrence Berkeley National Laboratory"/>
            <person name="Hensen N."/>
            <person name="Bonometti L."/>
            <person name="Westerberg I."/>
            <person name="Brannstrom I.O."/>
            <person name="Guillou S."/>
            <person name="Cros-Aarteil S."/>
            <person name="Calhoun S."/>
            <person name="Haridas S."/>
            <person name="Kuo A."/>
            <person name="Mondo S."/>
            <person name="Pangilinan J."/>
            <person name="Riley R."/>
            <person name="Labutti K."/>
            <person name="Andreopoulos B."/>
            <person name="Lipzen A."/>
            <person name="Chen C."/>
            <person name="Yanf M."/>
            <person name="Daum C."/>
            <person name="Ng V."/>
            <person name="Clum A."/>
            <person name="Steindorff A."/>
            <person name="Ohm R."/>
            <person name="Martin F."/>
            <person name="Silar P."/>
            <person name="Natvig D."/>
            <person name="Lalanne C."/>
            <person name="Gautier V."/>
            <person name="Ament-Velasquez S.L."/>
            <person name="Kruys A."/>
            <person name="Hutchinson M.I."/>
            <person name="Powell A.J."/>
            <person name="Barry K."/>
            <person name="Miller A.N."/>
            <person name="Grigoriev I.V."/>
            <person name="Debuchy R."/>
            <person name="Gladieux P."/>
            <person name="Thoren M.H."/>
            <person name="Johannesson H."/>
        </authorList>
    </citation>
    <scope>NUCLEOTIDE SEQUENCE</scope>
    <source>
        <strain evidence="11">8032-3</strain>
    </source>
</reference>
<feature type="region of interest" description="Disordered" evidence="10">
    <location>
        <begin position="1"/>
        <end position="52"/>
    </location>
</feature>
<comment type="subcellular location">
    <subcellularLocation>
        <location evidence="2">Nucleus</location>
        <location evidence="2">Nucleolus</location>
    </subcellularLocation>
</comment>
<gene>
    <name evidence="11" type="ORF">QBC33DRAFT_527737</name>
</gene>